<dbReference type="HOGENOM" id="CLU_3015668_0_0_1"/>
<proteinExistence type="predicted"/>
<name>A0A0C2X2P8_SERVB</name>
<feature type="compositionally biased region" description="Basic and acidic residues" evidence="1">
    <location>
        <begin position="31"/>
        <end position="40"/>
    </location>
</feature>
<reference evidence="2 3" key="1">
    <citation type="submission" date="2014-04" db="EMBL/GenBank/DDBJ databases">
        <authorList>
            <consortium name="DOE Joint Genome Institute"/>
            <person name="Kuo A."/>
            <person name="Zuccaro A."/>
            <person name="Kohler A."/>
            <person name="Nagy L.G."/>
            <person name="Floudas D."/>
            <person name="Copeland A."/>
            <person name="Barry K.W."/>
            <person name="Cichocki N."/>
            <person name="Veneault-Fourrey C."/>
            <person name="LaButti K."/>
            <person name="Lindquist E.A."/>
            <person name="Lipzen A."/>
            <person name="Lundell T."/>
            <person name="Morin E."/>
            <person name="Murat C."/>
            <person name="Sun H."/>
            <person name="Tunlid A."/>
            <person name="Henrissat B."/>
            <person name="Grigoriev I.V."/>
            <person name="Hibbett D.S."/>
            <person name="Martin F."/>
            <person name="Nordberg H.P."/>
            <person name="Cantor M.N."/>
            <person name="Hua S.X."/>
        </authorList>
    </citation>
    <scope>NUCLEOTIDE SEQUENCE [LARGE SCALE GENOMIC DNA]</scope>
    <source>
        <strain evidence="2 3">MAFF 305830</strain>
    </source>
</reference>
<sequence>MQEDAATQWSPLSHRDAKSEFRTIHQPHLHRGCENYKKTSDSPQDIDDFPIKVPSS</sequence>
<dbReference type="Proteomes" id="UP000054097">
    <property type="component" value="Unassembled WGS sequence"/>
</dbReference>
<evidence type="ECO:0000313" key="2">
    <source>
        <dbReference type="EMBL" id="KIM32538.1"/>
    </source>
</evidence>
<dbReference type="AlphaFoldDB" id="A0A0C2X2P8"/>
<evidence type="ECO:0000256" key="1">
    <source>
        <dbReference type="SAM" id="MobiDB-lite"/>
    </source>
</evidence>
<feature type="compositionally biased region" description="Polar residues" evidence="1">
    <location>
        <begin position="1"/>
        <end position="11"/>
    </location>
</feature>
<accession>A0A0C2X2P8</accession>
<dbReference type="EMBL" id="KN824280">
    <property type="protein sequence ID" value="KIM32538.1"/>
    <property type="molecule type" value="Genomic_DNA"/>
</dbReference>
<gene>
    <name evidence="2" type="ORF">M408DRAFT_327071</name>
</gene>
<reference evidence="3" key="2">
    <citation type="submission" date="2015-01" db="EMBL/GenBank/DDBJ databases">
        <title>Evolutionary Origins and Diversification of the Mycorrhizal Mutualists.</title>
        <authorList>
            <consortium name="DOE Joint Genome Institute"/>
            <consortium name="Mycorrhizal Genomics Consortium"/>
            <person name="Kohler A."/>
            <person name="Kuo A."/>
            <person name="Nagy L.G."/>
            <person name="Floudas D."/>
            <person name="Copeland A."/>
            <person name="Barry K.W."/>
            <person name="Cichocki N."/>
            <person name="Veneault-Fourrey C."/>
            <person name="LaButti K."/>
            <person name="Lindquist E.A."/>
            <person name="Lipzen A."/>
            <person name="Lundell T."/>
            <person name="Morin E."/>
            <person name="Murat C."/>
            <person name="Riley R."/>
            <person name="Ohm R."/>
            <person name="Sun H."/>
            <person name="Tunlid A."/>
            <person name="Henrissat B."/>
            <person name="Grigoriev I.V."/>
            <person name="Hibbett D.S."/>
            <person name="Martin F."/>
        </authorList>
    </citation>
    <scope>NUCLEOTIDE SEQUENCE [LARGE SCALE GENOMIC DNA]</scope>
    <source>
        <strain evidence="3">MAFF 305830</strain>
    </source>
</reference>
<keyword evidence="3" id="KW-1185">Reference proteome</keyword>
<evidence type="ECO:0000313" key="3">
    <source>
        <dbReference type="Proteomes" id="UP000054097"/>
    </source>
</evidence>
<feature type="region of interest" description="Disordered" evidence="1">
    <location>
        <begin position="1"/>
        <end position="56"/>
    </location>
</feature>
<organism evidence="2 3">
    <name type="scientific">Serendipita vermifera MAFF 305830</name>
    <dbReference type="NCBI Taxonomy" id="933852"/>
    <lineage>
        <taxon>Eukaryota</taxon>
        <taxon>Fungi</taxon>
        <taxon>Dikarya</taxon>
        <taxon>Basidiomycota</taxon>
        <taxon>Agaricomycotina</taxon>
        <taxon>Agaricomycetes</taxon>
        <taxon>Sebacinales</taxon>
        <taxon>Serendipitaceae</taxon>
        <taxon>Serendipita</taxon>
    </lineage>
</organism>
<protein>
    <submittedName>
        <fullName evidence="2">Uncharacterized protein</fullName>
    </submittedName>
</protein>
<feature type="compositionally biased region" description="Basic and acidic residues" evidence="1">
    <location>
        <begin position="13"/>
        <end position="23"/>
    </location>
</feature>